<dbReference type="SUPFAM" id="SSF46548">
    <property type="entry name" value="alpha-helical ferredoxin"/>
    <property type="match status" value="1"/>
</dbReference>
<dbReference type="InterPro" id="IPR017900">
    <property type="entry name" value="4Fe4S_Fe_S_CS"/>
</dbReference>
<reference evidence="2" key="1">
    <citation type="journal article" date="2014" name="Front. Microbiol.">
        <title>High frequency of phylogenetically diverse reductive dehalogenase-homologous genes in deep subseafloor sedimentary metagenomes.</title>
        <authorList>
            <person name="Kawai M."/>
            <person name="Futagami T."/>
            <person name="Toyoda A."/>
            <person name="Takaki Y."/>
            <person name="Nishi S."/>
            <person name="Hori S."/>
            <person name="Arai W."/>
            <person name="Tsubouchi T."/>
            <person name="Morono Y."/>
            <person name="Uchiyama I."/>
            <person name="Ito T."/>
            <person name="Fujiyama A."/>
            <person name="Inagaki F."/>
            <person name="Takami H."/>
        </authorList>
    </citation>
    <scope>NUCLEOTIDE SEQUENCE</scope>
    <source>
        <strain evidence="2">Expedition CK06-06</strain>
    </source>
</reference>
<dbReference type="PANTHER" id="PTHR43312">
    <property type="entry name" value="D-THREO-ALDOSE 1-DEHYDROGENASE"/>
    <property type="match status" value="1"/>
</dbReference>
<dbReference type="AlphaFoldDB" id="X1THT2"/>
<proteinExistence type="predicted"/>
<dbReference type="Gene3D" id="3.20.20.100">
    <property type="entry name" value="NADP-dependent oxidoreductase domain"/>
    <property type="match status" value="1"/>
</dbReference>
<dbReference type="InterPro" id="IPR036812">
    <property type="entry name" value="NAD(P)_OxRdtase_dom_sf"/>
</dbReference>
<dbReference type="PROSITE" id="PS00198">
    <property type="entry name" value="4FE4S_FER_1"/>
    <property type="match status" value="1"/>
</dbReference>
<dbReference type="PROSITE" id="PS51379">
    <property type="entry name" value="4FE4S_FER_2"/>
    <property type="match status" value="1"/>
</dbReference>
<sequence>EQSQDLETVQFPFNIIEDGKNERALLEIAEKLGVGTIIMKPLAGGVIPEPELCLRWILQQGVDVIIPGMILSTEIKMNSSLGDKLRPLSPQELSRLKAKVKPMEQDFCRRCMYCEPCPEGVPIYFIQELGDKVKLAAVKDMCQEMYASLEKNAEDCTECGECEEKCPYELPIRKMLKEKHRLLLES</sequence>
<accession>X1THT2</accession>
<dbReference type="Pfam" id="PF13534">
    <property type="entry name" value="Fer4_17"/>
    <property type="match status" value="1"/>
</dbReference>
<evidence type="ECO:0000259" key="1">
    <source>
        <dbReference type="PROSITE" id="PS51379"/>
    </source>
</evidence>
<name>X1THT2_9ZZZZ</name>
<protein>
    <recommendedName>
        <fullName evidence="1">4Fe-4S ferredoxin-type domain-containing protein</fullName>
    </recommendedName>
</protein>
<dbReference type="EMBL" id="BARW01030338">
    <property type="protein sequence ID" value="GAJ04839.1"/>
    <property type="molecule type" value="Genomic_DNA"/>
</dbReference>
<dbReference type="InterPro" id="IPR053135">
    <property type="entry name" value="AKR2_Oxidoreductase"/>
</dbReference>
<organism evidence="2">
    <name type="scientific">marine sediment metagenome</name>
    <dbReference type="NCBI Taxonomy" id="412755"/>
    <lineage>
        <taxon>unclassified sequences</taxon>
        <taxon>metagenomes</taxon>
        <taxon>ecological metagenomes</taxon>
    </lineage>
</organism>
<feature type="non-terminal residue" evidence="2">
    <location>
        <position position="1"/>
    </location>
</feature>
<comment type="caution">
    <text evidence="2">The sequence shown here is derived from an EMBL/GenBank/DDBJ whole genome shotgun (WGS) entry which is preliminary data.</text>
</comment>
<feature type="domain" description="4Fe-4S ferredoxin-type" evidence="1">
    <location>
        <begin position="147"/>
        <end position="178"/>
    </location>
</feature>
<gene>
    <name evidence="2" type="ORF">S12H4_48527</name>
</gene>
<dbReference type="InterPro" id="IPR017896">
    <property type="entry name" value="4Fe4S_Fe-S-bd"/>
</dbReference>
<dbReference type="PANTHER" id="PTHR43312:SF1">
    <property type="entry name" value="NADP-DEPENDENT OXIDOREDUCTASE DOMAIN-CONTAINING PROTEIN"/>
    <property type="match status" value="1"/>
</dbReference>
<evidence type="ECO:0000313" key="2">
    <source>
        <dbReference type="EMBL" id="GAJ04839.1"/>
    </source>
</evidence>
<dbReference type="SUPFAM" id="SSF51430">
    <property type="entry name" value="NAD(P)-linked oxidoreductase"/>
    <property type="match status" value="1"/>
</dbReference>